<proteinExistence type="predicted"/>
<sequence length="99" mass="10875">MNRPGTVNTRAAYQRLRDAALGVHPLHITAQRAEGLVDVLIEGWQLTLAVDAEGLAQCVQCVAPNGDQAGLEDWHRYGTNPTDLLSLWERTQLETRLAG</sequence>
<evidence type="ECO:0000313" key="3">
    <source>
        <dbReference type="Proteomes" id="UP001377692"/>
    </source>
</evidence>
<dbReference type="RefSeq" id="WP_027594798.1">
    <property type="nucleotide sequence ID" value="NZ_JBBHLD010000005.1"/>
</dbReference>
<reference evidence="2 3" key="1">
    <citation type="submission" date="2024-02" db="EMBL/GenBank/DDBJ databases">
        <title>Identification of pathogenicity and growth-promoting functions of Pseudomonas putida variants.</title>
        <authorList>
            <person name="Sun J."/>
        </authorList>
    </citation>
    <scope>NUCLEOTIDE SEQUENCE [LARGE SCALE GENOMIC DNA]</scope>
    <source>
        <strain evidence="2 3">A04</strain>
    </source>
</reference>
<protein>
    <recommendedName>
        <fullName evidence="1">DUF7693 domain-containing protein</fullName>
    </recommendedName>
</protein>
<feature type="domain" description="DUF7693" evidence="1">
    <location>
        <begin position="7"/>
        <end position="98"/>
    </location>
</feature>
<accession>A0ABU8R449</accession>
<evidence type="ECO:0000259" key="1">
    <source>
        <dbReference type="Pfam" id="PF24745"/>
    </source>
</evidence>
<evidence type="ECO:0000313" key="2">
    <source>
        <dbReference type="EMBL" id="MEJ5904653.1"/>
    </source>
</evidence>
<name>A0ABU8R449_9PSED</name>
<dbReference type="EMBL" id="JBBHLD010000005">
    <property type="protein sequence ID" value="MEJ5904653.1"/>
    <property type="molecule type" value="Genomic_DNA"/>
</dbReference>
<dbReference type="Pfam" id="PF24745">
    <property type="entry name" value="DUF7693"/>
    <property type="match status" value="1"/>
</dbReference>
<dbReference type="Proteomes" id="UP001377692">
    <property type="component" value="Unassembled WGS sequence"/>
</dbReference>
<gene>
    <name evidence="2" type="ORF">V7V80_08175</name>
</gene>
<keyword evidence="3" id="KW-1185">Reference proteome</keyword>
<organism evidence="2 3">
    <name type="scientific">Pseudomonas kermanshahensis</name>
    <dbReference type="NCBI Taxonomy" id="2745482"/>
    <lineage>
        <taxon>Bacteria</taxon>
        <taxon>Pseudomonadati</taxon>
        <taxon>Pseudomonadota</taxon>
        <taxon>Gammaproteobacteria</taxon>
        <taxon>Pseudomonadales</taxon>
        <taxon>Pseudomonadaceae</taxon>
        <taxon>Pseudomonas</taxon>
    </lineage>
</organism>
<dbReference type="InterPro" id="IPR056110">
    <property type="entry name" value="DUF7693"/>
</dbReference>
<comment type="caution">
    <text evidence="2">The sequence shown here is derived from an EMBL/GenBank/DDBJ whole genome shotgun (WGS) entry which is preliminary data.</text>
</comment>